<sequence>MCFWCCYHGTPFSPTSLYEAHGVLSFAIHHVRRGDENPLNIPPHTGSSYFIDFEFYSQGNELLGEEGSFKIPKMNKSFWIEVFFCSSVSHRKTIYESRKLILNSFNGGLHIHLMKQFLRNGLSS</sequence>
<comment type="caution">
    <text evidence="1">The sequence shown here is derived from an EMBL/GenBank/DDBJ whole genome shotgun (WGS) entry which is preliminary data.</text>
</comment>
<keyword evidence="2" id="KW-1185">Reference proteome</keyword>
<reference evidence="1 2" key="1">
    <citation type="submission" date="2021-06" db="EMBL/GenBank/DDBJ databases">
        <title>Caerostris extrusa draft genome.</title>
        <authorList>
            <person name="Kono N."/>
            <person name="Arakawa K."/>
        </authorList>
    </citation>
    <scope>NUCLEOTIDE SEQUENCE [LARGE SCALE GENOMIC DNA]</scope>
</reference>
<dbReference type="AlphaFoldDB" id="A0AAV4QZL4"/>
<evidence type="ECO:0000313" key="1">
    <source>
        <dbReference type="EMBL" id="GIY14734.1"/>
    </source>
</evidence>
<proteinExistence type="predicted"/>
<name>A0AAV4QZL4_CAEEX</name>
<dbReference type="EMBL" id="BPLR01007138">
    <property type="protein sequence ID" value="GIY14734.1"/>
    <property type="molecule type" value="Genomic_DNA"/>
</dbReference>
<evidence type="ECO:0000313" key="2">
    <source>
        <dbReference type="Proteomes" id="UP001054945"/>
    </source>
</evidence>
<accession>A0AAV4QZL4</accession>
<dbReference type="Proteomes" id="UP001054945">
    <property type="component" value="Unassembled WGS sequence"/>
</dbReference>
<gene>
    <name evidence="1" type="ORF">CEXT_614351</name>
</gene>
<protein>
    <submittedName>
        <fullName evidence="1">Uncharacterized protein</fullName>
    </submittedName>
</protein>
<organism evidence="1 2">
    <name type="scientific">Caerostris extrusa</name>
    <name type="common">Bark spider</name>
    <name type="synonym">Caerostris bankana</name>
    <dbReference type="NCBI Taxonomy" id="172846"/>
    <lineage>
        <taxon>Eukaryota</taxon>
        <taxon>Metazoa</taxon>
        <taxon>Ecdysozoa</taxon>
        <taxon>Arthropoda</taxon>
        <taxon>Chelicerata</taxon>
        <taxon>Arachnida</taxon>
        <taxon>Araneae</taxon>
        <taxon>Araneomorphae</taxon>
        <taxon>Entelegynae</taxon>
        <taxon>Araneoidea</taxon>
        <taxon>Araneidae</taxon>
        <taxon>Caerostris</taxon>
    </lineage>
</organism>